<dbReference type="GO" id="GO:0005886">
    <property type="term" value="C:plasma membrane"/>
    <property type="evidence" value="ECO:0007669"/>
    <property type="project" value="UniProtKB-SubCell"/>
</dbReference>
<keyword evidence="5 7" id="KW-1133">Transmembrane helix</keyword>
<dbReference type="InterPro" id="IPR045621">
    <property type="entry name" value="BPD_transp_1_N"/>
</dbReference>
<comment type="subcellular location">
    <subcellularLocation>
        <location evidence="1 7">Cell membrane</location>
        <topology evidence="1 7">Multi-pass membrane protein</topology>
    </subcellularLocation>
</comment>
<dbReference type="InterPro" id="IPR000515">
    <property type="entry name" value="MetI-like"/>
</dbReference>
<evidence type="ECO:0000256" key="4">
    <source>
        <dbReference type="ARBA" id="ARBA00022692"/>
    </source>
</evidence>
<keyword evidence="3" id="KW-1003">Cell membrane</keyword>
<protein>
    <submittedName>
        <fullName evidence="9">ABC transporter permease</fullName>
    </submittedName>
</protein>
<dbReference type="Gene3D" id="1.10.3720.10">
    <property type="entry name" value="MetI-like"/>
    <property type="match status" value="1"/>
</dbReference>
<dbReference type="Pfam" id="PF19300">
    <property type="entry name" value="BPD_transp_1_N"/>
    <property type="match status" value="1"/>
</dbReference>
<keyword evidence="2 7" id="KW-0813">Transport</keyword>
<comment type="caution">
    <text evidence="9">The sequence shown here is derived from an EMBL/GenBank/DDBJ whole genome shotgun (WGS) entry which is preliminary data.</text>
</comment>
<dbReference type="PANTHER" id="PTHR43163:SF7">
    <property type="entry name" value="DIPEPTIDE-TRANSPORT INTEGRAL MEMBRANE PROTEIN ABC TRANSPORTER DPPB-RELATED"/>
    <property type="match status" value="1"/>
</dbReference>
<evidence type="ECO:0000259" key="8">
    <source>
        <dbReference type="PROSITE" id="PS50928"/>
    </source>
</evidence>
<keyword evidence="6 7" id="KW-0472">Membrane</keyword>
<evidence type="ECO:0000256" key="5">
    <source>
        <dbReference type="ARBA" id="ARBA00022989"/>
    </source>
</evidence>
<proteinExistence type="inferred from homology"/>
<comment type="similarity">
    <text evidence="7">Belongs to the binding-protein-dependent transport system permease family.</text>
</comment>
<dbReference type="Proteomes" id="UP000481109">
    <property type="component" value="Unassembled WGS sequence"/>
</dbReference>
<dbReference type="RefSeq" id="WP_165333159.1">
    <property type="nucleotide sequence ID" value="NZ_JAAKZW010000073.1"/>
</dbReference>
<feature type="transmembrane region" description="Helical" evidence="7">
    <location>
        <begin position="102"/>
        <end position="121"/>
    </location>
</feature>
<feature type="transmembrane region" description="Helical" evidence="7">
    <location>
        <begin position="133"/>
        <end position="157"/>
    </location>
</feature>
<dbReference type="PROSITE" id="PS50928">
    <property type="entry name" value="ABC_TM1"/>
    <property type="match status" value="1"/>
</dbReference>
<dbReference type="EMBL" id="JAAKZW010000073">
    <property type="protein sequence ID" value="NGO77700.1"/>
    <property type="molecule type" value="Genomic_DNA"/>
</dbReference>
<feature type="transmembrane region" description="Helical" evidence="7">
    <location>
        <begin position="12"/>
        <end position="30"/>
    </location>
</feature>
<keyword evidence="4 7" id="KW-0812">Transmembrane</keyword>
<evidence type="ECO:0000256" key="7">
    <source>
        <dbReference type="RuleBase" id="RU363032"/>
    </source>
</evidence>
<evidence type="ECO:0000256" key="3">
    <source>
        <dbReference type="ARBA" id="ARBA00022475"/>
    </source>
</evidence>
<evidence type="ECO:0000256" key="2">
    <source>
        <dbReference type="ARBA" id="ARBA00022448"/>
    </source>
</evidence>
<sequence length="310" mass="33982">MGRYVARRLLQMIPVFIGSTLLIFLMMYVLPGDPVRTAMGDQQFDPAIVASIKKDLGLDQPVLLQYWHYMTNLVQGDFGTQISSGREISDVISEAFPVTLRLTLFAFTFVTLVGLGLGIVAGLKPDTLRDRGLLLLTLVLVSMPSFVLGILLQWVALEYGGDTFKATVTDSTNFSELLLPATVLAALSLAYVARLTRTSVAENLRADYMRTAVAKGLPRRRIIGVHLMRNSMIPVVTFLGIEIGNLMTGAIVTESIFNVRGVGIEIYEALLRREGATVVGIASLIVLIYLATSLIVDLLYAVLDPRIRYA</sequence>
<dbReference type="AlphaFoldDB" id="A0A6G4XLK1"/>
<evidence type="ECO:0000313" key="10">
    <source>
        <dbReference type="Proteomes" id="UP000481109"/>
    </source>
</evidence>
<name>A0A6G4XLK1_9ACTN</name>
<reference evidence="9 10" key="1">
    <citation type="submission" date="2020-02" db="EMBL/GenBank/DDBJ databases">
        <title>Whole-genome analyses of novel actinobacteria.</title>
        <authorList>
            <person name="Sahin N."/>
            <person name="Tokatli A."/>
        </authorList>
    </citation>
    <scope>NUCLEOTIDE SEQUENCE [LARGE SCALE GENOMIC DNA]</scope>
    <source>
        <strain evidence="9 10">YC504</strain>
    </source>
</reference>
<dbReference type="InterPro" id="IPR035906">
    <property type="entry name" value="MetI-like_sf"/>
</dbReference>
<dbReference type="Pfam" id="PF00528">
    <property type="entry name" value="BPD_transp_1"/>
    <property type="match status" value="1"/>
</dbReference>
<gene>
    <name evidence="9" type="ORF">G6045_18840</name>
</gene>
<evidence type="ECO:0000313" key="9">
    <source>
        <dbReference type="EMBL" id="NGO77700.1"/>
    </source>
</evidence>
<dbReference type="CDD" id="cd06261">
    <property type="entry name" value="TM_PBP2"/>
    <property type="match status" value="1"/>
</dbReference>
<accession>A0A6G4XLK1</accession>
<keyword evidence="10" id="KW-1185">Reference proteome</keyword>
<dbReference type="GO" id="GO:0055085">
    <property type="term" value="P:transmembrane transport"/>
    <property type="evidence" value="ECO:0007669"/>
    <property type="project" value="InterPro"/>
</dbReference>
<feature type="domain" description="ABC transmembrane type-1" evidence="8">
    <location>
        <begin position="96"/>
        <end position="300"/>
    </location>
</feature>
<organism evidence="9 10">
    <name type="scientific">Streptomyces mesophilus</name>
    <dbReference type="NCBI Taxonomy" id="1775132"/>
    <lineage>
        <taxon>Bacteria</taxon>
        <taxon>Bacillati</taxon>
        <taxon>Actinomycetota</taxon>
        <taxon>Actinomycetes</taxon>
        <taxon>Kitasatosporales</taxon>
        <taxon>Streptomycetaceae</taxon>
        <taxon>Streptomyces</taxon>
    </lineage>
</organism>
<feature type="transmembrane region" description="Helical" evidence="7">
    <location>
        <begin position="277"/>
        <end position="303"/>
    </location>
</feature>
<dbReference type="PANTHER" id="PTHR43163">
    <property type="entry name" value="DIPEPTIDE TRANSPORT SYSTEM PERMEASE PROTEIN DPPB-RELATED"/>
    <property type="match status" value="1"/>
</dbReference>
<evidence type="ECO:0000256" key="1">
    <source>
        <dbReference type="ARBA" id="ARBA00004651"/>
    </source>
</evidence>
<feature type="transmembrane region" description="Helical" evidence="7">
    <location>
        <begin position="177"/>
        <end position="195"/>
    </location>
</feature>
<feature type="transmembrane region" description="Helical" evidence="7">
    <location>
        <begin position="235"/>
        <end position="257"/>
    </location>
</feature>
<evidence type="ECO:0000256" key="6">
    <source>
        <dbReference type="ARBA" id="ARBA00023136"/>
    </source>
</evidence>
<dbReference type="SUPFAM" id="SSF161098">
    <property type="entry name" value="MetI-like"/>
    <property type="match status" value="1"/>
</dbReference>